<feature type="region of interest" description="Disordered" evidence="1">
    <location>
        <begin position="574"/>
        <end position="595"/>
    </location>
</feature>
<feature type="compositionally biased region" description="Polar residues" evidence="1">
    <location>
        <begin position="104"/>
        <end position="146"/>
    </location>
</feature>
<evidence type="ECO:0000313" key="3">
    <source>
        <dbReference type="Proteomes" id="UP000288168"/>
    </source>
</evidence>
<gene>
    <name evidence="2" type="ORF">CEP54_014864</name>
</gene>
<keyword evidence="3" id="KW-1185">Reference proteome</keyword>
<feature type="compositionally biased region" description="Polar residues" evidence="1">
    <location>
        <begin position="1"/>
        <end position="11"/>
    </location>
</feature>
<organism evidence="2 3">
    <name type="scientific">Fusarium duplospermum</name>
    <dbReference type="NCBI Taxonomy" id="1325734"/>
    <lineage>
        <taxon>Eukaryota</taxon>
        <taxon>Fungi</taxon>
        <taxon>Dikarya</taxon>
        <taxon>Ascomycota</taxon>
        <taxon>Pezizomycotina</taxon>
        <taxon>Sordariomycetes</taxon>
        <taxon>Hypocreomycetidae</taxon>
        <taxon>Hypocreales</taxon>
        <taxon>Nectriaceae</taxon>
        <taxon>Fusarium</taxon>
        <taxon>Fusarium solani species complex</taxon>
    </lineage>
</organism>
<name>A0A428NT79_9HYPO</name>
<dbReference type="EMBL" id="NKCI01000305">
    <property type="protein sequence ID" value="RSL43994.1"/>
    <property type="molecule type" value="Genomic_DNA"/>
</dbReference>
<dbReference type="Proteomes" id="UP000288168">
    <property type="component" value="Unassembled WGS sequence"/>
</dbReference>
<evidence type="ECO:0000313" key="2">
    <source>
        <dbReference type="EMBL" id="RSL43994.1"/>
    </source>
</evidence>
<dbReference type="OrthoDB" id="5090509at2759"/>
<reference evidence="2 3" key="1">
    <citation type="submission" date="2017-06" db="EMBL/GenBank/DDBJ databases">
        <title>Comparative genomic analysis of Ambrosia Fusariam Clade fungi.</title>
        <authorList>
            <person name="Stajich J.E."/>
            <person name="Carrillo J."/>
            <person name="Kijimoto T."/>
            <person name="Eskalen A."/>
            <person name="O'Donnell K."/>
            <person name="Kasson M."/>
        </authorList>
    </citation>
    <scope>NUCLEOTIDE SEQUENCE [LARGE SCALE GENOMIC DNA]</scope>
    <source>
        <strain evidence="2 3">NRRL62584</strain>
    </source>
</reference>
<sequence length="595" mass="67028">MSLQTPAASRDTTPEPSHKAPAPELTNEQLLAIIQKRGITLPTAAGAGDETGNGPAPRNKLERIRQENAQAVRKEQDEQDEQDERRKASGTISQDDTKDHAQSGKASVNPTVESDSGSIKPTDQSGKSSVNPTVESDSGSVQSGNGSRKGKAANNSKTTIENLVTAAEFAFVQKYAHEYFPEINSLCREEGIHVVTELGSIFRQKDPKRSILEFLFYANYTLSLHQDDSTEDPFGIIKKFAENPLPWKEIEWGSEFDTDLMDKRLESAREYLNQFETGTDSSKDQLSESETLFLKDQQKYFPSLQALPQEQLDIFMTQRIPEFRRRHPDRDILEFLFFTEFSLRTMKEPAKTIDEFSANPPEWNTIQWNGVFDQTTLSEAFKLMQLYRAGQRPIQTHQSPQDSNMSYNSEERRRMRAKFHGQGASDANLLTFPDPETGTVVTGEILGRHPQRTKWLAVALPGRGGYSRGYYVDCSNAEHRLALEAYVTRGANKVLSFATHKDQLDGCVPADFELNLVLVMPWGKSFRYNAYGIPHYQLDRDFMIFSKSILASSSDWGSQTMGVLHDHMLKAGQTIPQARSETPKPQGVKSRAWMH</sequence>
<feature type="compositionally biased region" description="Basic and acidic residues" evidence="1">
    <location>
        <begin position="59"/>
        <end position="76"/>
    </location>
</feature>
<evidence type="ECO:0000256" key="1">
    <source>
        <dbReference type="SAM" id="MobiDB-lite"/>
    </source>
</evidence>
<accession>A0A428NT79</accession>
<protein>
    <submittedName>
        <fullName evidence="2">Uncharacterized protein</fullName>
    </submittedName>
</protein>
<dbReference type="AlphaFoldDB" id="A0A428NT79"/>
<proteinExistence type="predicted"/>
<comment type="caution">
    <text evidence="2">The sequence shown here is derived from an EMBL/GenBank/DDBJ whole genome shotgun (WGS) entry which is preliminary data.</text>
</comment>
<feature type="region of interest" description="Disordered" evidence="1">
    <location>
        <begin position="1"/>
        <end position="155"/>
    </location>
</feature>